<dbReference type="PANTHER" id="PTHR45655:SF13">
    <property type="entry name" value="SOLUBLE GUANYLATE CYCLASE GCY-32-RELATED"/>
    <property type="match status" value="1"/>
</dbReference>
<evidence type="ECO:0000259" key="1">
    <source>
        <dbReference type="Pfam" id="PF07700"/>
    </source>
</evidence>
<dbReference type="InterPro" id="IPR024096">
    <property type="entry name" value="NO_sig/Golgi_transp_ligand-bd"/>
</dbReference>
<dbReference type="InterPro" id="IPR038158">
    <property type="entry name" value="H-NOX_domain_sf"/>
</dbReference>
<feature type="domain" description="Heme NO-binding" evidence="1">
    <location>
        <begin position="2"/>
        <end position="162"/>
    </location>
</feature>
<protein>
    <recommendedName>
        <fullName evidence="1">Heme NO-binding domain-containing protein</fullName>
    </recommendedName>
</protein>
<sequence>MKGTVHKAIEKLVIQTFGAEKWQQCLVGAGFDEDHVFMMNDDVDEATTMKLVTQVIPSVCNITVQQTLDAFGQFWINDWASKMYAPYFEGCKSTKDLILKLDFIHKSLTENIPNARPPRLRYEWVDTNRLAVTYVSERGLIDLFISIAKGAGTYYKEELKITKKSDQVLEINFA</sequence>
<reference evidence="2" key="1">
    <citation type="submission" date="2020-02" db="EMBL/GenBank/DDBJ databases">
        <authorList>
            <person name="Meier V. D."/>
        </authorList>
    </citation>
    <scope>NUCLEOTIDE SEQUENCE</scope>
    <source>
        <strain evidence="2">AVDCRST_MAG56</strain>
    </source>
</reference>
<dbReference type="Pfam" id="PF07700">
    <property type="entry name" value="HNOB"/>
    <property type="match status" value="1"/>
</dbReference>
<name>A0A6J4IHV7_9SPHI</name>
<dbReference type="SUPFAM" id="SSF111126">
    <property type="entry name" value="Ligand-binding domain in the NO signalling and Golgi transport"/>
    <property type="match status" value="1"/>
</dbReference>
<dbReference type="InterPro" id="IPR011644">
    <property type="entry name" value="Heme_NO-bd"/>
</dbReference>
<dbReference type="AlphaFoldDB" id="A0A6J4IHV7"/>
<evidence type="ECO:0000313" key="2">
    <source>
        <dbReference type="EMBL" id="CAA9250861.1"/>
    </source>
</evidence>
<dbReference type="EMBL" id="CADCTQ010000176">
    <property type="protein sequence ID" value="CAA9250861.1"/>
    <property type="molecule type" value="Genomic_DNA"/>
</dbReference>
<dbReference type="GO" id="GO:0020037">
    <property type="term" value="F:heme binding"/>
    <property type="evidence" value="ECO:0007669"/>
    <property type="project" value="InterPro"/>
</dbReference>
<proteinExistence type="predicted"/>
<dbReference type="Gene3D" id="3.90.1520.10">
    <property type="entry name" value="H-NOX domain"/>
    <property type="match status" value="1"/>
</dbReference>
<accession>A0A6J4IHV7</accession>
<gene>
    <name evidence="2" type="ORF">AVDCRST_MAG56-1926</name>
</gene>
<organism evidence="2">
    <name type="scientific">uncultured Cytophagales bacterium</name>
    <dbReference type="NCBI Taxonomy" id="158755"/>
    <lineage>
        <taxon>Bacteria</taxon>
        <taxon>Pseudomonadati</taxon>
        <taxon>Bacteroidota</taxon>
        <taxon>Sphingobacteriia</taxon>
        <taxon>Sphingobacteriales</taxon>
        <taxon>environmental samples</taxon>
    </lineage>
</organism>
<dbReference type="PANTHER" id="PTHR45655">
    <property type="entry name" value="GUANYLATE CYCLASE SOLUBLE SUBUNIT BETA-2"/>
    <property type="match status" value="1"/>
</dbReference>